<dbReference type="GeneID" id="112693755"/>
<sequence>MAKCITDYFFEKDQNIEKKRKLIIENRIPCTSTNSLSSTLDTTENESQLNTEWYKRSKLDVTWLLQTFSMLKKIKLGKRSGLKCMVCFEQISEAIKFSRNGHVPIADGIRCDGKRELMRVVDHLHSDAHNAARKADETQRLWLTQADKHPWVKILKNRESEIIKNLIELAVDVHNDSKVLTLSANSWPSRSLSKMHANAQIASYGEHGLDSKFACFKQSSSAVHYKNPVIYREMLDTVVYQQSLRAHVLLSFSYCYIVTASNIKWYLVLFVL</sequence>
<keyword evidence="1" id="KW-1185">Reference proteome</keyword>
<protein>
    <submittedName>
        <fullName evidence="2">Uncharacterized protein LOC112693755</fullName>
    </submittedName>
</protein>
<dbReference type="OrthoDB" id="6597828at2759"/>
<name>A0A8B8GP03_9HEMI</name>
<dbReference type="AlphaFoldDB" id="A0A8B8GP03"/>
<organism evidence="1 2">
    <name type="scientific">Sipha flava</name>
    <name type="common">yellow sugarcane aphid</name>
    <dbReference type="NCBI Taxonomy" id="143950"/>
    <lineage>
        <taxon>Eukaryota</taxon>
        <taxon>Metazoa</taxon>
        <taxon>Ecdysozoa</taxon>
        <taxon>Arthropoda</taxon>
        <taxon>Hexapoda</taxon>
        <taxon>Insecta</taxon>
        <taxon>Pterygota</taxon>
        <taxon>Neoptera</taxon>
        <taxon>Paraneoptera</taxon>
        <taxon>Hemiptera</taxon>
        <taxon>Sternorrhyncha</taxon>
        <taxon>Aphidomorpha</taxon>
        <taxon>Aphidoidea</taxon>
        <taxon>Aphididae</taxon>
        <taxon>Sipha</taxon>
    </lineage>
</organism>
<proteinExistence type="predicted"/>
<reference evidence="2" key="1">
    <citation type="submission" date="2025-08" db="UniProtKB">
        <authorList>
            <consortium name="RefSeq"/>
        </authorList>
    </citation>
    <scope>IDENTIFICATION</scope>
    <source>
        <tissue evidence="2">Whole body</tissue>
    </source>
</reference>
<gene>
    <name evidence="2" type="primary">LOC112693755</name>
</gene>
<dbReference type="RefSeq" id="XP_025424735.1">
    <property type="nucleotide sequence ID" value="XM_025568950.1"/>
</dbReference>
<accession>A0A8B8GP03</accession>
<dbReference type="Proteomes" id="UP000694846">
    <property type="component" value="Unplaced"/>
</dbReference>
<evidence type="ECO:0000313" key="1">
    <source>
        <dbReference type="Proteomes" id="UP000694846"/>
    </source>
</evidence>
<evidence type="ECO:0000313" key="2">
    <source>
        <dbReference type="RefSeq" id="XP_025424735.1"/>
    </source>
</evidence>